<feature type="compositionally biased region" description="Basic and acidic residues" evidence="1">
    <location>
        <begin position="107"/>
        <end position="119"/>
    </location>
</feature>
<reference evidence="2" key="1">
    <citation type="submission" date="2023-10" db="EMBL/GenBank/DDBJ databases">
        <authorList>
            <person name="Chen Y."/>
            <person name="Shah S."/>
            <person name="Dougan E. K."/>
            <person name="Thang M."/>
            <person name="Chan C."/>
        </authorList>
    </citation>
    <scope>NUCLEOTIDE SEQUENCE [LARGE SCALE GENOMIC DNA]</scope>
</reference>
<accession>A0ABN9XR14</accession>
<dbReference type="Proteomes" id="UP001189429">
    <property type="component" value="Unassembled WGS sequence"/>
</dbReference>
<name>A0ABN9XR14_9DINO</name>
<protein>
    <submittedName>
        <fullName evidence="2">Uncharacterized protein</fullName>
    </submittedName>
</protein>
<organism evidence="2 3">
    <name type="scientific">Prorocentrum cordatum</name>
    <dbReference type="NCBI Taxonomy" id="2364126"/>
    <lineage>
        <taxon>Eukaryota</taxon>
        <taxon>Sar</taxon>
        <taxon>Alveolata</taxon>
        <taxon>Dinophyceae</taxon>
        <taxon>Prorocentrales</taxon>
        <taxon>Prorocentraceae</taxon>
        <taxon>Prorocentrum</taxon>
    </lineage>
</organism>
<evidence type="ECO:0000256" key="1">
    <source>
        <dbReference type="SAM" id="MobiDB-lite"/>
    </source>
</evidence>
<keyword evidence="3" id="KW-1185">Reference proteome</keyword>
<comment type="caution">
    <text evidence="2">The sequence shown here is derived from an EMBL/GenBank/DDBJ whole genome shotgun (WGS) entry which is preliminary data.</text>
</comment>
<feature type="compositionally biased region" description="Gly residues" evidence="1">
    <location>
        <begin position="26"/>
        <end position="51"/>
    </location>
</feature>
<feature type="non-terminal residue" evidence="2">
    <location>
        <position position="1"/>
    </location>
</feature>
<gene>
    <name evidence="2" type="ORF">PCOR1329_LOCUS79022</name>
</gene>
<sequence>ITFLPSARLQAKGENAARESPQFPRKGGGVGRALGLEEQGGGGDHSEGGGTSRPAGRSPMKTTRGPWLARSAGALRRGDAASAATRRRAPLPELSGPASVPLNDSAPRADRGQWQRGKEEEEEETFLRSTEVQRRRGLGAISAEPRSKGSGRQPRARAAPPGTPCVERRAGRRRPPPPRGDGRGLPRRAFSPTAASAAATPRRLRATDVTCKPALQLDALCRERHTY</sequence>
<feature type="region of interest" description="Disordered" evidence="1">
    <location>
        <begin position="1"/>
        <end position="205"/>
    </location>
</feature>
<evidence type="ECO:0000313" key="3">
    <source>
        <dbReference type="Proteomes" id="UP001189429"/>
    </source>
</evidence>
<feature type="compositionally biased region" description="Low complexity" evidence="1">
    <location>
        <begin position="187"/>
        <end position="201"/>
    </location>
</feature>
<dbReference type="EMBL" id="CAUYUJ010021062">
    <property type="protein sequence ID" value="CAK0902395.1"/>
    <property type="molecule type" value="Genomic_DNA"/>
</dbReference>
<evidence type="ECO:0000313" key="2">
    <source>
        <dbReference type="EMBL" id="CAK0902395.1"/>
    </source>
</evidence>
<proteinExistence type="predicted"/>